<feature type="compositionally biased region" description="Low complexity" evidence="8">
    <location>
        <begin position="383"/>
        <end position="408"/>
    </location>
</feature>
<dbReference type="GO" id="GO:0005737">
    <property type="term" value="C:cytoplasm"/>
    <property type="evidence" value="ECO:0007669"/>
    <property type="project" value="InterPro"/>
</dbReference>
<accession>A0A8B7NR47</accession>
<dbReference type="KEGG" id="hazt:108672913"/>
<evidence type="ECO:0000313" key="10">
    <source>
        <dbReference type="RefSeq" id="XP_018016160.1"/>
    </source>
</evidence>
<gene>
    <name evidence="10" type="primary">LOC108672913</name>
</gene>
<keyword evidence="4" id="KW-0805">Transcription regulation</keyword>
<dbReference type="AlphaFoldDB" id="A0A8B7NR47"/>
<feature type="region of interest" description="Disordered" evidence="8">
    <location>
        <begin position="1"/>
        <end position="127"/>
    </location>
</feature>
<dbReference type="GO" id="GO:0004861">
    <property type="term" value="F:cyclin-dependent protein serine/threonine kinase inhibitor activity"/>
    <property type="evidence" value="ECO:0007669"/>
    <property type="project" value="InterPro"/>
</dbReference>
<keyword evidence="6" id="KW-0804">Transcription</keyword>
<evidence type="ECO:0000256" key="5">
    <source>
        <dbReference type="ARBA" id="ARBA00023054"/>
    </source>
</evidence>
<name>A0A8B7NR47_HYAAZ</name>
<feature type="compositionally biased region" description="Low complexity" evidence="8">
    <location>
        <begin position="24"/>
        <end position="38"/>
    </location>
</feature>
<evidence type="ECO:0000313" key="9">
    <source>
        <dbReference type="Proteomes" id="UP000694843"/>
    </source>
</evidence>
<keyword evidence="5" id="KW-0175">Coiled coil</keyword>
<dbReference type="PANTHER" id="PTHR13469">
    <property type="entry name" value="HEXAMETHYLENE BISACETAMIDE INDUCIBLE 1"/>
    <property type="match status" value="1"/>
</dbReference>
<sequence>MDSSADGCVPETAPNDELQIMTNSTQSPSHSMASSSASNYKVIPPTLSNSVASTNKEIPPTLSNPVASSSASTNKEISPTLSNPVASSSASNNKEIPPTLSNPEASCGASTNKEIPPTLSNPVASCGASTNKEIGLPSSKSLNGQDLSFKSIDGDAQIPKCVEAQIKVLRSVGLHSKLPKGIDLKVSTATETRYCQHPGRRRYPSSRYLHHDRFKRPSHLHRREKRSSFKKKKKRRTKKLPCPVLRPFGSQVPRAPENSTQFIMDNHEDSNLFFNFDSNNVSSAAEDESFKCDLLDAYSQAEFETLYRSSHEESLMNSTMVELKTAIIHLESRCATLEHKIASRPSVLLDSLQSSLIKLQEENRKLRQEHQQLLNPGRKSRTSGSSSSSMSGSSSSNSDSDSSSSSSSDTDEHGSAHEN</sequence>
<dbReference type="GO" id="GO:0097322">
    <property type="term" value="F:7SK snRNA binding"/>
    <property type="evidence" value="ECO:0007669"/>
    <property type="project" value="TreeGrafter"/>
</dbReference>
<dbReference type="Gene3D" id="6.10.250.2910">
    <property type="match status" value="1"/>
</dbReference>
<proteinExistence type="inferred from homology"/>
<dbReference type="OrthoDB" id="10058500at2759"/>
<dbReference type="InterPro" id="IPR024872">
    <property type="entry name" value="HEXIM"/>
</dbReference>
<evidence type="ECO:0000256" key="3">
    <source>
        <dbReference type="ARBA" id="ARBA00022491"/>
    </source>
</evidence>
<dbReference type="PANTHER" id="PTHR13469:SF9">
    <property type="entry name" value="HEXAMETHYLENE BIS-ACETAMIDE-INDUCIBLE PROTEIN"/>
    <property type="match status" value="1"/>
</dbReference>
<protein>
    <submittedName>
        <fullName evidence="10">Protein HEXIM1 isoform X1</fullName>
    </submittedName>
</protein>
<feature type="compositionally biased region" description="Basic and acidic residues" evidence="8">
    <location>
        <begin position="410"/>
        <end position="419"/>
    </location>
</feature>
<feature type="compositionally biased region" description="Polar residues" evidence="8">
    <location>
        <begin position="99"/>
        <end position="127"/>
    </location>
</feature>
<keyword evidence="9" id="KW-1185">Reference proteome</keyword>
<evidence type="ECO:0000256" key="6">
    <source>
        <dbReference type="ARBA" id="ARBA00023163"/>
    </source>
</evidence>
<dbReference type="Pfam" id="PF15313">
    <property type="entry name" value="HEXIM"/>
    <property type="match status" value="1"/>
</dbReference>
<comment type="similarity">
    <text evidence="2">Belongs to the HEXIM family.</text>
</comment>
<dbReference type="GO" id="GO:0005654">
    <property type="term" value="C:nucleoplasm"/>
    <property type="evidence" value="ECO:0007669"/>
    <property type="project" value="TreeGrafter"/>
</dbReference>
<dbReference type="GeneID" id="108672913"/>
<feature type="region of interest" description="Disordered" evidence="8">
    <location>
        <begin position="367"/>
        <end position="419"/>
    </location>
</feature>
<feature type="region of interest" description="Disordered" evidence="8">
    <location>
        <begin position="196"/>
        <end position="238"/>
    </location>
</feature>
<organism evidence="9 10">
    <name type="scientific">Hyalella azteca</name>
    <name type="common">Amphipod</name>
    <dbReference type="NCBI Taxonomy" id="294128"/>
    <lineage>
        <taxon>Eukaryota</taxon>
        <taxon>Metazoa</taxon>
        <taxon>Ecdysozoa</taxon>
        <taxon>Arthropoda</taxon>
        <taxon>Crustacea</taxon>
        <taxon>Multicrustacea</taxon>
        <taxon>Malacostraca</taxon>
        <taxon>Eumalacostraca</taxon>
        <taxon>Peracarida</taxon>
        <taxon>Amphipoda</taxon>
        <taxon>Senticaudata</taxon>
        <taxon>Talitrida</taxon>
        <taxon>Talitroidea</taxon>
        <taxon>Hyalellidae</taxon>
        <taxon>Hyalella</taxon>
    </lineage>
</organism>
<dbReference type="RefSeq" id="XP_018016160.1">
    <property type="nucleotide sequence ID" value="XM_018160671.2"/>
</dbReference>
<dbReference type="Proteomes" id="UP000694843">
    <property type="component" value="Unplaced"/>
</dbReference>
<dbReference type="GO" id="GO:0000122">
    <property type="term" value="P:negative regulation of transcription by RNA polymerase II"/>
    <property type="evidence" value="ECO:0007669"/>
    <property type="project" value="InterPro"/>
</dbReference>
<evidence type="ECO:0000256" key="8">
    <source>
        <dbReference type="SAM" id="MobiDB-lite"/>
    </source>
</evidence>
<feature type="compositionally biased region" description="Polar residues" evidence="8">
    <location>
        <begin position="46"/>
        <end position="85"/>
    </location>
</feature>
<evidence type="ECO:0000256" key="2">
    <source>
        <dbReference type="ARBA" id="ARBA00008409"/>
    </source>
</evidence>
<evidence type="ECO:0000256" key="1">
    <source>
        <dbReference type="ARBA" id="ARBA00004123"/>
    </source>
</evidence>
<evidence type="ECO:0000256" key="7">
    <source>
        <dbReference type="ARBA" id="ARBA00023242"/>
    </source>
</evidence>
<evidence type="ECO:0000256" key="4">
    <source>
        <dbReference type="ARBA" id="ARBA00023015"/>
    </source>
</evidence>
<reference evidence="10" key="1">
    <citation type="submission" date="2025-08" db="UniProtKB">
        <authorList>
            <consortium name="RefSeq"/>
        </authorList>
    </citation>
    <scope>IDENTIFICATION</scope>
    <source>
        <tissue evidence="10">Whole organism</tissue>
    </source>
</reference>
<keyword evidence="3" id="KW-0678">Repressor</keyword>
<comment type="subcellular location">
    <subcellularLocation>
        <location evidence="1">Nucleus</location>
    </subcellularLocation>
</comment>
<keyword evidence="7" id="KW-0539">Nucleus</keyword>
<feature type="compositionally biased region" description="Basic residues" evidence="8">
    <location>
        <begin position="198"/>
        <end position="238"/>
    </location>
</feature>